<dbReference type="PANTHER" id="PTHR28027:SF1">
    <property type="entry name" value="CAMP INDEPENDENT REGULATORY PROTEIN (AFU_ORTHOLOGUE AFUA_3G09640)"/>
    <property type="match status" value="1"/>
</dbReference>
<evidence type="ECO:0000256" key="1">
    <source>
        <dbReference type="SAM" id="MobiDB-lite"/>
    </source>
</evidence>
<dbReference type="InParanoid" id="A0A165VGS4"/>
<evidence type="ECO:0000313" key="2">
    <source>
        <dbReference type="EMBL" id="KZT29652.1"/>
    </source>
</evidence>
<dbReference type="Proteomes" id="UP000076761">
    <property type="component" value="Unassembled WGS sequence"/>
</dbReference>
<dbReference type="EMBL" id="KV425553">
    <property type="protein sequence ID" value="KZT29652.1"/>
    <property type="molecule type" value="Genomic_DNA"/>
</dbReference>
<feature type="region of interest" description="Disordered" evidence="1">
    <location>
        <begin position="248"/>
        <end position="274"/>
    </location>
</feature>
<reference evidence="2 3" key="1">
    <citation type="journal article" date="2016" name="Mol. Biol. Evol.">
        <title>Comparative Genomics of Early-Diverging Mushroom-Forming Fungi Provides Insights into the Origins of Lignocellulose Decay Capabilities.</title>
        <authorList>
            <person name="Nagy L.G."/>
            <person name="Riley R."/>
            <person name="Tritt A."/>
            <person name="Adam C."/>
            <person name="Daum C."/>
            <person name="Floudas D."/>
            <person name="Sun H."/>
            <person name="Yadav J.S."/>
            <person name="Pangilinan J."/>
            <person name="Larsson K.H."/>
            <person name="Matsuura K."/>
            <person name="Barry K."/>
            <person name="Labutti K."/>
            <person name="Kuo R."/>
            <person name="Ohm R.A."/>
            <person name="Bhattacharya S.S."/>
            <person name="Shirouzu T."/>
            <person name="Yoshinaga Y."/>
            <person name="Martin F.M."/>
            <person name="Grigoriev I.V."/>
            <person name="Hibbett D.S."/>
        </authorList>
    </citation>
    <scope>NUCLEOTIDE SEQUENCE [LARGE SCALE GENOMIC DNA]</scope>
    <source>
        <strain evidence="2 3">HHB14362 ss-1</strain>
    </source>
</reference>
<dbReference type="OrthoDB" id="5572844at2759"/>
<organism evidence="2 3">
    <name type="scientific">Neolentinus lepideus HHB14362 ss-1</name>
    <dbReference type="NCBI Taxonomy" id="1314782"/>
    <lineage>
        <taxon>Eukaryota</taxon>
        <taxon>Fungi</taxon>
        <taxon>Dikarya</taxon>
        <taxon>Basidiomycota</taxon>
        <taxon>Agaricomycotina</taxon>
        <taxon>Agaricomycetes</taxon>
        <taxon>Gloeophyllales</taxon>
        <taxon>Gloeophyllaceae</taxon>
        <taxon>Neolentinus</taxon>
    </lineage>
</organism>
<dbReference type="AlphaFoldDB" id="A0A165VGS4"/>
<proteinExistence type="predicted"/>
<feature type="region of interest" description="Disordered" evidence="1">
    <location>
        <begin position="185"/>
        <end position="211"/>
    </location>
</feature>
<feature type="compositionally biased region" description="Basic residues" evidence="1">
    <location>
        <begin position="186"/>
        <end position="196"/>
    </location>
</feature>
<dbReference type="PANTHER" id="PTHR28027">
    <property type="entry name" value="TRANSCRIPTIONAL REGULATOR MIT1"/>
    <property type="match status" value="1"/>
</dbReference>
<keyword evidence="3" id="KW-1185">Reference proteome</keyword>
<protein>
    <recommendedName>
        <fullName evidence="4">cAMP-independent regulatory protein pac2</fullName>
    </recommendedName>
</protein>
<dbReference type="Pfam" id="PF09729">
    <property type="entry name" value="Gti1_Pac2"/>
    <property type="match status" value="1"/>
</dbReference>
<accession>A0A165VGS4</accession>
<evidence type="ECO:0008006" key="4">
    <source>
        <dbReference type="Google" id="ProtNLM"/>
    </source>
</evidence>
<evidence type="ECO:0000313" key="3">
    <source>
        <dbReference type="Proteomes" id="UP000076761"/>
    </source>
</evidence>
<dbReference type="InterPro" id="IPR018608">
    <property type="entry name" value="Gti1/Pac2"/>
</dbReference>
<name>A0A165VGS4_9AGAM</name>
<dbReference type="GO" id="GO:0003677">
    <property type="term" value="F:DNA binding"/>
    <property type="evidence" value="ECO:0007669"/>
    <property type="project" value="TreeGrafter"/>
</dbReference>
<gene>
    <name evidence="2" type="ORF">NEOLEDRAFT_461548</name>
</gene>
<sequence>MSASVASVASMQQPTLTNIRIRSVEDAHIILYAAHRGWLNVITRRLDVDEKQALRPGDVYVWIEGNSQTDVTGLGIMRWTDGRKWSQSRTRDEFLYYEEEDPNGGAPPRPDRMVKQTYSATATATDYRGSYRICLRTCPSLAATSCPHADPPSDTYYTDNSLRLLGTIDSIPELRGLQVPRGLFTRIKKTSRKSRGRPLPAETQDTSPPHSYDIVDDINMASSTRLPGILDSNLALYGSALVRSPSPEFKDRRAASFGSARSSHGPYETTSHGVLHQGFPSLDLVTPDYKPGNAPHLSFAGNPVRVHTLPRHSHLPIDPFEPSAPSGRYVIVSPNSSDADHSASHFISDALGAQAMHSSGAMDSNIMREPPRMTSFVSSTSSGWPAALESPGALAPCVPVRLTPFEQLRKDRTYPRSPIDDGHLKLLSNIAGYV</sequence>